<evidence type="ECO:0000256" key="2">
    <source>
        <dbReference type="ARBA" id="ARBA00022679"/>
    </source>
</evidence>
<dbReference type="GeneID" id="98914025"/>
<dbReference type="PANTHER" id="PTHR22916">
    <property type="entry name" value="GLYCOSYLTRANSFERASE"/>
    <property type="match status" value="1"/>
</dbReference>
<gene>
    <name evidence="4" type="ORF">EDD60_101200</name>
</gene>
<dbReference type="PANTHER" id="PTHR22916:SF51">
    <property type="entry name" value="GLYCOSYLTRANSFERASE EPSH-RELATED"/>
    <property type="match status" value="1"/>
</dbReference>
<dbReference type="SUPFAM" id="SSF53448">
    <property type="entry name" value="Nucleotide-diphospho-sugar transferases"/>
    <property type="match status" value="1"/>
</dbReference>
<dbReference type="EMBL" id="SMCQ01000001">
    <property type="protein sequence ID" value="TCW02896.1"/>
    <property type="molecule type" value="Genomic_DNA"/>
</dbReference>
<dbReference type="InterPro" id="IPR001173">
    <property type="entry name" value="Glyco_trans_2-like"/>
</dbReference>
<feature type="domain" description="Glycosyltransferase 2-like" evidence="3">
    <location>
        <begin position="8"/>
        <end position="136"/>
    </location>
</feature>
<organism evidence="4 5">
    <name type="scientific">Longibaculum muris</name>
    <dbReference type="NCBI Taxonomy" id="1796628"/>
    <lineage>
        <taxon>Bacteria</taxon>
        <taxon>Bacillati</taxon>
        <taxon>Bacillota</taxon>
        <taxon>Erysipelotrichia</taxon>
        <taxon>Erysipelotrichales</taxon>
        <taxon>Coprobacillaceae</taxon>
        <taxon>Longibaculum</taxon>
    </lineage>
</organism>
<sequence>MNKTPLVSIIIPVYNVEKYLERCIQSVRSQTYNNIEIILIDDGSPDNSPIICDRFRELDERIIVVHKKNGGLSDARNAGVQISKGDYITFIDSDDLVSEDYISYLLNLCEKNGADISCCNYLRFSDDLPVDTIKYQEKSIVLSPIETCEGLFSQYYDILVTACWKLYKSSIIKSYPFPVGYTHEDEATTFKFYYNANRTVIGNKPCYKYYQNPNSITKSEKKLNGDTIWALNYRIECLISWGELELAKNAAYILMGYLCNCYLIDEKNTKKYMRAFERKYIKSNYMKFKHKIRFELVYRVPSKFRYMFWN</sequence>
<dbReference type="InterPro" id="IPR029044">
    <property type="entry name" value="Nucleotide-diphossugar_trans"/>
</dbReference>
<dbReference type="CDD" id="cd00761">
    <property type="entry name" value="Glyco_tranf_GTA_type"/>
    <property type="match status" value="1"/>
</dbReference>
<name>A0A4R3ZBR3_9FIRM</name>
<reference evidence="4 5" key="1">
    <citation type="submission" date="2019-03" db="EMBL/GenBank/DDBJ databases">
        <title>Genomic Encyclopedia of Type Strains, Phase IV (KMG-IV): sequencing the most valuable type-strain genomes for metagenomic binning, comparative biology and taxonomic classification.</title>
        <authorList>
            <person name="Goeker M."/>
        </authorList>
    </citation>
    <scope>NUCLEOTIDE SEQUENCE [LARGE SCALE GENOMIC DNA]</scope>
    <source>
        <strain evidence="4 5">DSM 29487</strain>
    </source>
</reference>
<dbReference type="AlphaFoldDB" id="A0A4R3ZBR3"/>
<keyword evidence="1" id="KW-0328">Glycosyltransferase</keyword>
<accession>A0A4R3ZBR3</accession>
<dbReference type="Gene3D" id="3.90.550.10">
    <property type="entry name" value="Spore Coat Polysaccharide Biosynthesis Protein SpsA, Chain A"/>
    <property type="match status" value="1"/>
</dbReference>
<evidence type="ECO:0000313" key="4">
    <source>
        <dbReference type="EMBL" id="TCW02896.1"/>
    </source>
</evidence>
<dbReference type="Pfam" id="PF00535">
    <property type="entry name" value="Glycos_transf_2"/>
    <property type="match status" value="1"/>
</dbReference>
<protein>
    <submittedName>
        <fullName evidence="4">Glycosyltransferase involved in cell wall biosynthesis</fullName>
    </submittedName>
</protein>
<dbReference type="RefSeq" id="WP_066445608.1">
    <property type="nucleotide sequence ID" value="NZ_DBGCPY010000067.1"/>
</dbReference>
<dbReference type="GO" id="GO:0016757">
    <property type="term" value="F:glycosyltransferase activity"/>
    <property type="evidence" value="ECO:0007669"/>
    <property type="project" value="UniProtKB-KW"/>
</dbReference>
<keyword evidence="2 4" id="KW-0808">Transferase</keyword>
<evidence type="ECO:0000313" key="5">
    <source>
        <dbReference type="Proteomes" id="UP000295515"/>
    </source>
</evidence>
<evidence type="ECO:0000256" key="1">
    <source>
        <dbReference type="ARBA" id="ARBA00022676"/>
    </source>
</evidence>
<proteinExistence type="predicted"/>
<keyword evidence="5" id="KW-1185">Reference proteome</keyword>
<comment type="caution">
    <text evidence="4">The sequence shown here is derived from an EMBL/GenBank/DDBJ whole genome shotgun (WGS) entry which is preliminary data.</text>
</comment>
<dbReference type="Proteomes" id="UP000295515">
    <property type="component" value="Unassembled WGS sequence"/>
</dbReference>
<evidence type="ECO:0000259" key="3">
    <source>
        <dbReference type="Pfam" id="PF00535"/>
    </source>
</evidence>